<evidence type="ECO:0000259" key="9">
    <source>
        <dbReference type="PROSITE" id="PS50893"/>
    </source>
</evidence>
<dbReference type="GO" id="GO:0016887">
    <property type="term" value="F:ATP hydrolysis activity"/>
    <property type="evidence" value="ECO:0007669"/>
    <property type="project" value="InterPro"/>
</dbReference>
<keyword evidence="3" id="KW-0762">Sugar transport</keyword>
<evidence type="ECO:0000256" key="4">
    <source>
        <dbReference type="ARBA" id="ARBA00022737"/>
    </source>
</evidence>
<dbReference type="EMBL" id="CP018335">
    <property type="protein sequence ID" value="APM39359.1"/>
    <property type="molecule type" value="Genomic_DNA"/>
</dbReference>
<dbReference type="GO" id="GO:0005524">
    <property type="term" value="F:ATP binding"/>
    <property type="evidence" value="ECO:0007669"/>
    <property type="project" value="UniProtKB-KW"/>
</dbReference>
<dbReference type="CDD" id="cd03216">
    <property type="entry name" value="ABC_Carb_Monos_I"/>
    <property type="match status" value="1"/>
</dbReference>
<dbReference type="Pfam" id="PF00005">
    <property type="entry name" value="ABC_tran"/>
    <property type="match status" value="2"/>
</dbReference>
<gene>
    <name evidence="10" type="ORF">BS101_11685</name>
</gene>
<evidence type="ECO:0000256" key="6">
    <source>
        <dbReference type="ARBA" id="ARBA00022840"/>
    </source>
</evidence>
<evidence type="ECO:0000256" key="3">
    <source>
        <dbReference type="ARBA" id="ARBA00022597"/>
    </source>
</evidence>
<sequence>MSEEYILEMINIQKEFPGVKALENVTLQIRNAEIHGIVGENGAGKSTLMKILAGIYSQDSGQIKFNGEIKEHLTTKIVDKMKIHFIHQERYIVPHLTVAESLFLGIEPTYSHLKLLNRKSMEKEAEVILKEKLGIVISGNRLMGNLTVGEQQLIQICRALLNDPKIIVFDEPTAVLPKQEADRLFSIIRELGKKIAVIYISHYLGEVLDLCHRITVLRNGTKVKTMDCNGLEVKDIVVMMIGRNIENQFPPKKRWKKEVLLNVKGLTHSGQFTDVSFQVHSGEIIGITGLMGSGHTDVGKAIYDSSGIVGGAVEFNGRQLLKNSPEKSVALGIAYIPEDRRKLGVIQNMSVRENITISSLKKISDKGIINNTYEHDKVHELIEKLGIRTFSQETAAGLLSGGNQQKVAIGKWLNSDSKLFILNELTSGVDVGAKVEIYSIISEMAEQGAGIILISQDIQELVGLSDRILVMYRGKVINEFDGNSITTNEVFISMMGGNKNDSIGSKC</sequence>
<evidence type="ECO:0000313" key="10">
    <source>
        <dbReference type="EMBL" id="APM39359.1"/>
    </source>
</evidence>
<dbReference type="CDD" id="cd03215">
    <property type="entry name" value="ABC_Carb_Monos_II"/>
    <property type="match status" value="1"/>
</dbReference>
<dbReference type="InterPro" id="IPR003593">
    <property type="entry name" value="AAA+_ATPase"/>
</dbReference>
<dbReference type="OrthoDB" id="9771863at2"/>
<evidence type="ECO:0000256" key="1">
    <source>
        <dbReference type="ARBA" id="ARBA00022448"/>
    </source>
</evidence>
<dbReference type="PROSITE" id="PS00211">
    <property type="entry name" value="ABC_TRANSPORTER_1"/>
    <property type="match status" value="1"/>
</dbReference>
<dbReference type="InterPro" id="IPR017871">
    <property type="entry name" value="ABC_transporter-like_CS"/>
</dbReference>
<organism evidence="10 11">
    <name type="scientific">Clostridium kluyveri</name>
    <dbReference type="NCBI Taxonomy" id="1534"/>
    <lineage>
        <taxon>Bacteria</taxon>
        <taxon>Bacillati</taxon>
        <taxon>Bacillota</taxon>
        <taxon>Clostridia</taxon>
        <taxon>Eubacteriales</taxon>
        <taxon>Clostridiaceae</taxon>
        <taxon>Clostridium</taxon>
    </lineage>
</organism>
<dbReference type="InterPro" id="IPR050107">
    <property type="entry name" value="ABC_carbohydrate_import_ATPase"/>
</dbReference>
<dbReference type="RefSeq" id="WP_073538985.1">
    <property type="nucleotide sequence ID" value="NZ_CP018335.1"/>
</dbReference>
<reference evidence="10 11" key="1">
    <citation type="submission" date="2016-12" db="EMBL/GenBank/DDBJ databases">
        <title>Complete genome sequence of Clostridium kluyveri JZZ isolated from the pit mud of a Chinese flavor liquor-making factory.</title>
        <authorList>
            <person name="Wang Y."/>
        </authorList>
    </citation>
    <scope>NUCLEOTIDE SEQUENCE [LARGE SCALE GENOMIC DNA]</scope>
    <source>
        <strain evidence="10 11">JZZ</strain>
    </source>
</reference>
<dbReference type="AlphaFoldDB" id="A0A1L5F8P6"/>
<protein>
    <recommendedName>
        <fullName evidence="9">ABC transporter domain-containing protein</fullName>
    </recommendedName>
</protein>
<feature type="domain" description="ABC transporter" evidence="9">
    <location>
        <begin position="255"/>
        <end position="498"/>
    </location>
</feature>
<accession>A0A1L5F8P6</accession>
<evidence type="ECO:0000256" key="7">
    <source>
        <dbReference type="ARBA" id="ARBA00022967"/>
    </source>
</evidence>
<proteinExistence type="predicted"/>
<dbReference type="InterPro" id="IPR003439">
    <property type="entry name" value="ABC_transporter-like_ATP-bd"/>
</dbReference>
<evidence type="ECO:0000256" key="2">
    <source>
        <dbReference type="ARBA" id="ARBA00022475"/>
    </source>
</evidence>
<keyword evidence="7" id="KW-1278">Translocase</keyword>
<keyword evidence="6" id="KW-0067">ATP-binding</keyword>
<keyword evidence="1" id="KW-0813">Transport</keyword>
<evidence type="ECO:0000313" key="11">
    <source>
        <dbReference type="Proteomes" id="UP000184604"/>
    </source>
</evidence>
<evidence type="ECO:0000256" key="5">
    <source>
        <dbReference type="ARBA" id="ARBA00022741"/>
    </source>
</evidence>
<dbReference type="SUPFAM" id="SSF52540">
    <property type="entry name" value="P-loop containing nucleoside triphosphate hydrolases"/>
    <property type="match status" value="2"/>
</dbReference>
<dbReference type="SMART" id="SM00382">
    <property type="entry name" value="AAA"/>
    <property type="match status" value="2"/>
</dbReference>
<keyword evidence="4" id="KW-0677">Repeat</keyword>
<keyword evidence="5" id="KW-0547">Nucleotide-binding</keyword>
<keyword evidence="8" id="KW-0472">Membrane</keyword>
<feature type="domain" description="ABC transporter" evidence="9">
    <location>
        <begin position="7"/>
        <end position="244"/>
    </location>
</feature>
<dbReference type="Gene3D" id="3.40.50.300">
    <property type="entry name" value="P-loop containing nucleotide triphosphate hydrolases"/>
    <property type="match status" value="2"/>
</dbReference>
<evidence type="ECO:0000256" key="8">
    <source>
        <dbReference type="ARBA" id="ARBA00023136"/>
    </source>
</evidence>
<keyword evidence="2" id="KW-1003">Cell membrane</keyword>
<dbReference type="PANTHER" id="PTHR43790">
    <property type="entry name" value="CARBOHYDRATE TRANSPORT ATP-BINDING PROTEIN MG119-RELATED"/>
    <property type="match status" value="1"/>
</dbReference>
<dbReference type="Proteomes" id="UP000184604">
    <property type="component" value="Chromosome"/>
</dbReference>
<name>A0A1L5F8P6_CLOKL</name>
<dbReference type="InterPro" id="IPR027417">
    <property type="entry name" value="P-loop_NTPase"/>
</dbReference>
<dbReference type="PANTHER" id="PTHR43790:SF3">
    <property type="entry name" value="D-ALLOSE IMPORT ATP-BINDING PROTEIN ALSA-RELATED"/>
    <property type="match status" value="1"/>
</dbReference>
<dbReference type="PROSITE" id="PS50893">
    <property type="entry name" value="ABC_TRANSPORTER_2"/>
    <property type="match status" value="2"/>
</dbReference>